<dbReference type="InterPro" id="IPR036866">
    <property type="entry name" value="RibonucZ/Hydroxyglut_hydro"/>
</dbReference>
<sequence>MRTASVTITRVFGALVVSAAIGLGVSLAAPAPQMTPQQRVDAAYNAMGGAKLAALKSISYDADIMQWDPGASFSLADNETPDQGKSKLKQSRDLAKGLTRSEWDRPKADDGGRRTYVEIATANGGYSIGNDAVGGRLPKRTITGASGQPEHTMSGRRLTATLRELARFTVIQDMKANPGRVTAMPNQVGGLRAWPALQYRGDYGNFIVLFDPATNLPIRVRSLEWDAIEGDSEYDMMFTDWQDLNGAKWPGRAQTFLQGMRVHDIRFSSITANPNLAANLFTIPQAQLARAAKPADPRITPFQWIIRRSVNGFYYDSDAMYVDDGDQMQWMDIAPNVGLAMGNTHNTVFIATNTYLIAMEAPNDDGQAKGAIALAKQHFPGKPIRYLVLTHHHVDHVGGMRTFVAEGATLVFARGTAPNIQYYRRQLGNTQELNWNKPANANDDPELIEVADKWTVNDGGREFSAFVIDNPHSTGMMIGWLPDAKMAFNTDLWITTPTPPTSSNPNLAALIAGVEKWGLQPEKMSGGHGTVADYAAGARVAKSGKQ</sequence>
<feature type="domain" description="Metallo-beta-lactamase" evidence="3">
    <location>
        <begin position="344"/>
        <end position="528"/>
    </location>
</feature>
<dbReference type="SUPFAM" id="SSF56281">
    <property type="entry name" value="Metallo-hydrolase/oxidoreductase"/>
    <property type="match status" value="1"/>
</dbReference>
<protein>
    <submittedName>
        <fullName evidence="4">Beta-lactamase domain-containing protein</fullName>
    </submittedName>
</protein>
<feature type="signal peptide" evidence="2">
    <location>
        <begin position="1"/>
        <end position="19"/>
    </location>
</feature>
<feature type="chain" id="PRO_5004951524" evidence="2">
    <location>
        <begin position="20"/>
        <end position="546"/>
    </location>
</feature>
<dbReference type="SMART" id="SM00849">
    <property type="entry name" value="Lactamase_B"/>
    <property type="match status" value="1"/>
</dbReference>
<evidence type="ECO:0000313" key="4">
    <source>
        <dbReference type="EMBL" id="AHN97618.1"/>
    </source>
</evidence>
<accession>X2LBI4</accession>
<evidence type="ECO:0000259" key="3">
    <source>
        <dbReference type="SMART" id="SM00849"/>
    </source>
</evidence>
<dbReference type="InterPro" id="IPR050855">
    <property type="entry name" value="NDM-1-like"/>
</dbReference>
<organism evidence="4">
    <name type="scientific">uncultured bacterium 12AC_lac13</name>
    <dbReference type="NCBI Taxonomy" id="1447233"/>
    <lineage>
        <taxon>Bacteria</taxon>
        <taxon>environmental samples</taxon>
    </lineage>
</organism>
<dbReference type="PANTHER" id="PTHR42951:SF20">
    <property type="entry name" value="BETA LACTAMASE"/>
    <property type="match status" value="1"/>
</dbReference>
<dbReference type="PANTHER" id="PTHR42951">
    <property type="entry name" value="METALLO-BETA-LACTAMASE DOMAIN-CONTAINING"/>
    <property type="match status" value="1"/>
</dbReference>
<keyword evidence="2" id="KW-0732">Signal</keyword>
<dbReference type="InterPro" id="IPR001279">
    <property type="entry name" value="Metallo-B-lactamas"/>
</dbReference>
<dbReference type="Pfam" id="PF00753">
    <property type="entry name" value="Lactamase_B"/>
    <property type="match status" value="1"/>
</dbReference>
<evidence type="ECO:0000256" key="2">
    <source>
        <dbReference type="SAM" id="SignalP"/>
    </source>
</evidence>
<dbReference type="AlphaFoldDB" id="X2LBI4"/>
<reference evidence="4" key="1">
    <citation type="submission" date="2013-10" db="EMBL/GenBank/DDBJ databases">
        <title>Functional metagenomics reveals novel beta-galactosidases not predictable from gene sequences.</title>
        <authorList>
            <person name="Cheng J."/>
            <person name="Engel K."/>
            <person name="Romantsov T."/>
            <person name="Neufeld J.D."/>
            <person name="Rose D.R."/>
            <person name="Charles T.C."/>
        </authorList>
    </citation>
    <scope>NUCLEOTIDE SEQUENCE</scope>
</reference>
<feature type="region of interest" description="Disordered" evidence="1">
    <location>
        <begin position="75"/>
        <end position="109"/>
    </location>
</feature>
<dbReference type="EMBL" id="KF796593">
    <property type="protein sequence ID" value="AHN97618.1"/>
    <property type="molecule type" value="Genomic_DNA"/>
</dbReference>
<dbReference type="Gene3D" id="3.60.15.10">
    <property type="entry name" value="Ribonuclease Z/Hydroxyacylglutathione hydrolase-like"/>
    <property type="match status" value="1"/>
</dbReference>
<evidence type="ECO:0000256" key="1">
    <source>
        <dbReference type="SAM" id="MobiDB-lite"/>
    </source>
</evidence>
<feature type="compositionally biased region" description="Basic and acidic residues" evidence="1">
    <location>
        <begin position="82"/>
        <end position="109"/>
    </location>
</feature>
<proteinExistence type="predicted"/>
<name>X2LBI4_9BACT</name>